<sequence>MIFKNRETKYNILFSSNLSISNIAKVMDVSESTVLKAKCNILGELANSIDNADTSGLLSSSNINLDNLVKSATFQAYKLEEERDNFYKKFYIIANSYISSHFKYKELTLQSAFKNLTKLNAKISSLEKEINNS</sequence>
<proteinExistence type="predicted"/>
<accession>A4ZZ17</accession>
<dbReference type="AlphaFoldDB" id="A4ZZ17"/>
<reference evidence="1" key="1">
    <citation type="submission" date="2007-03" db="EMBL/GenBank/DDBJ databases">
        <title>Genetic Characterization of Borrelia lonestari strain LS-1.</title>
        <authorList>
            <person name="Williamson P.C."/>
            <person name="Billingsley P.M."/>
            <person name="Little S.E."/>
        </authorList>
    </citation>
    <scope>NUCLEOTIDE SEQUENCE</scope>
    <source>
        <strain evidence="1">LS-1</strain>
    </source>
</reference>
<name>A4ZZ17_9SPIR</name>
<dbReference type="EMBL" id="EF507523">
    <property type="protein sequence ID" value="ABP88179.1"/>
    <property type="molecule type" value="Genomic_DNA"/>
</dbReference>
<protein>
    <submittedName>
        <fullName evidence="1">Uncharacterized protein</fullName>
    </submittedName>
</protein>
<evidence type="ECO:0000313" key="1">
    <source>
        <dbReference type="EMBL" id="ABP88179.1"/>
    </source>
</evidence>
<organism evidence="1">
    <name type="scientific">Borrelia lonestari</name>
    <dbReference type="NCBI Taxonomy" id="38876"/>
    <lineage>
        <taxon>Bacteria</taxon>
        <taxon>Pseudomonadati</taxon>
        <taxon>Spirochaetota</taxon>
        <taxon>Spirochaetia</taxon>
        <taxon>Spirochaetales</taxon>
        <taxon>Borreliaceae</taxon>
        <taxon>Borrelia</taxon>
    </lineage>
</organism>